<comment type="caution">
    <text evidence="1">The sequence shown here is derived from an EMBL/GenBank/DDBJ whole genome shotgun (WGS) entry which is preliminary data.</text>
</comment>
<sequence>MENSRCRRATRALVLATAYFATGVCFCLPGPTLVDLSEQTQSNYSRLSYILAARSSGDRLASGAAARLLSGSLFLCAAGLVAVPWCTDLALLVLVTAALGVALGAAATASTKLCDQWALGGGVRLLGLVGASVCPVLAVVAGQMRLTYWASAALLATASLLFAPWRSEPAELRHEPETTRQPTCHVTRALGLAALFLSCGSHRALGQLIGAYSAVFSDGGAVTSGLAACFFYGSNLGASAAAQLLHHGWLLGGSRAATVAGAALLAWLPRPWAVPWLAAALMGLQALPGTGAPLHTTAQRVGEMLACLVLGPALDSDDATAFGVRALVLTALALTASLALWYATQRYSCRDAEHDGVVERNGSTTRWYVQRAEPSINREKPVAEDARSQDSQSSVRGAAQQS</sequence>
<proteinExistence type="predicted"/>
<name>A0ACB8DIG7_DERSI</name>
<dbReference type="EMBL" id="CM023480">
    <property type="protein sequence ID" value="KAH7970358.1"/>
    <property type="molecule type" value="Genomic_DNA"/>
</dbReference>
<organism evidence="1 2">
    <name type="scientific">Dermacentor silvarum</name>
    <name type="common">Tick</name>
    <dbReference type="NCBI Taxonomy" id="543639"/>
    <lineage>
        <taxon>Eukaryota</taxon>
        <taxon>Metazoa</taxon>
        <taxon>Ecdysozoa</taxon>
        <taxon>Arthropoda</taxon>
        <taxon>Chelicerata</taxon>
        <taxon>Arachnida</taxon>
        <taxon>Acari</taxon>
        <taxon>Parasitiformes</taxon>
        <taxon>Ixodida</taxon>
        <taxon>Ixodoidea</taxon>
        <taxon>Ixodidae</taxon>
        <taxon>Rhipicephalinae</taxon>
        <taxon>Dermacentor</taxon>
    </lineage>
</organism>
<evidence type="ECO:0000313" key="2">
    <source>
        <dbReference type="Proteomes" id="UP000821865"/>
    </source>
</evidence>
<evidence type="ECO:0000313" key="1">
    <source>
        <dbReference type="EMBL" id="KAH7970358.1"/>
    </source>
</evidence>
<gene>
    <name evidence="1" type="ORF">HPB49_004418</name>
</gene>
<keyword evidence="2" id="KW-1185">Reference proteome</keyword>
<reference evidence="1" key="1">
    <citation type="submission" date="2020-05" db="EMBL/GenBank/DDBJ databases">
        <title>Large-scale comparative analyses of tick genomes elucidate their genetic diversity and vector capacities.</title>
        <authorList>
            <person name="Jia N."/>
            <person name="Wang J."/>
            <person name="Shi W."/>
            <person name="Du L."/>
            <person name="Sun Y."/>
            <person name="Zhan W."/>
            <person name="Jiang J."/>
            <person name="Wang Q."/>
            <person name="Zhang B."/>
            <person name="Ji P."/>
            <person name="Sakyi L.B."/>
            <person name="Cui X."/>
            <person name="Yuan T."/>
            <person name="Jiang B."/>
            <person name="Yang W."/>
            <person name="Lam T.T.-Y."/>
            <person name="Chang Q."/>
            <person name="Ding S."/>
            <person name="Wang X."/>
            <person name="Zhu J."/>
            <person name="Ruan X."/>
            <person name="Zhao L."/>
            <person name="Wei J."/>
            <person name="Que T."/>
            <person name="Du C."/>
            <person name="Cheng J."/>
            <person name="Dai P."/>
            <person name="Han X."/>
            <person name="Huang E."/>
            <person name="Gao Y."/>
            <person name="Liu J."/>
            <person name="Shao H."/>
            <person name="Ye R."/>
            <person name="Li L."/>
            <person name="Wei W."/>
            <person name="Wang X."/>
            <person name="Wang C."/>
            <person name="Yang T."/>
            <person name="Huo Q."/>
            <person name="Li W."/>
            <person name="Guo W."/>
            <person name="Chen H."/>
            <person name="Zhou L."/>
            <person name="Ni X."/>
            <person name="Tian J."/>
            <person name="Zhou Y."/>
            <person name="Sheng Y."/>
            <person name="Liu T."/>
            <person name="Pan Y."/>
            <person name="Xia L."/>
            <person name="Li J."/>
            <person name="Zhao F."/>
            <person name="Cao W."/>
        </authorList>
    </citation>
    <scope>NUCLEOTIDE SEQUENCE</scope>
    <source>
        <strain evidence="1">Dsil-2018</strain>
    </source>
</reference>
<accession>A0ACB8DIG7</accession>
<protein>
    <submittedName>
        <fullName evidence="1">Uncharacterized protein</fullName>
    </submittedName>
</protein>
<dbReference type="Proteomes" id="UP000821865">
    <property type="component" value="Chromosome 11"/>
</dbReference>